<feature type="compositionally biased region" description="Acidic residues" evidence="1">
    <location>
        <begin position="35"/>
        <end position="48"/>
    </location>
</feature>
<dbReference type="Pfam" id="PF03572">
    <property type="entry name" value="Peptidase_S41"/>
    <property type="match status" value="1"/>
</dbReference>
<dbReference type="Proteomes" id="UP001580928">
    <property type="component" value="Unassembled WGS sequence"/>
</dbReference>
<dbReference type="RefSeq" id="WP_375557281.1">
    <property type="nucleotide sequence ID" value="NZ_JBBVGT010000002.1"/>
</dbReference>
<keyword evidence="5" id="KW-1185">Reference proteome</keyword>
<dbReference type="InterPro" id="IPR036034">
    <property type="entry name" value="PDZ_sf"/>
</dbReference>
<dbReference type="PROSITE" id="PS51257">
    <property type="entry name" value="PROKAR_LIPOPROTEIN"/>
    <property type="match status" value="1"/>
</dbReference>
<proteinExistence type="predicted"/>
<comment type="caution">
    <text evidence="4">The sequence shown here is derived from an EMBL/GenBank/DDBJ whole genome shotgun (WGS) entry which is preliminary data.</text>
</comment>
<protein>
    <submittedName>
        <fullName evidence="4">S41 family peptidase</fullName>
    </submittedName>
</protein>
<gene>
    <name evidence="4" type="ORF">WKR92_07865</name>
</gene>
<reference evidence="4 5" key="1">
    <citation type="submission" date="2024-04" db="EMBL/GenBank/DDBJ databases">
        <title>Albibacterium profundi sp. nov., isolated from sediment of the Challenger Deep of Mariana Trench.</title>
        <authorList>
            <person name="Wang Y."/>
        </authorList>
    </citation>
    <scope>NUCLEOTIDE SEQUENCE [LARGE SCALE GENOMIC DNA]</scope>
    <source>
        <strain evidence="4 5">RHL897</strain>
    </source>
</reference>
<evidence type="ECO:0000313" key="4">
    <source>
        <dbReference type="EMBL" id="MFB5945747.1"/>
    </source>
</evidence>
<name>A0ABV5CDY9_9SPHI</name>
<dbReference type="EMBL" id="JBBVGT010000002">
    <property type="protein sequence ID" value="MFB5945747.1"/>
    <property type="molecule type" value="Genomic_DNA"/>
</dbReference>
<dbReference type="PANTHER" id="PTHR32060">
    <property type="entry name" value="TAIL-SPECIFIC PROTEASE"/>
    <property type="match status" value="1"/>
</dbReference>
<dbReference type="SUPFAM" id="SSF52096">
    <property type="entry name" value="ClpP/crotonase"/>
    <property type="match status" value="1"/>
</dbReference>
<organism evidence="4 5">
    <name type="scientific">Albibacterium profundi</name>
    <dbReference type="NCBI Taxonomy" id="3134906"/>
    <lineage>
        <taxon>Bacteria</taxon>
        <taxon>Pseudomonadati</taxon>
        <taxon>Bacteroidota</taxon>
        <taxon>Sphingobacteriia</taxon>
        <taxon>Sphingobacteriales</taxon>
        <taxon>Sphingobacteriaceae</taxon>
        <taxon>Albibacterium</taxon>
    </lineage>
</organism>
<dbReference type="InterPro" id="IPR029045">
    <property type="entry name" value="ClpP/crotonase-like_dom_sf"/>
</dbReference>
<feature type="region of interest" description="Disordered" evidence="1">
    <location>
        <begin position="29"/>
        <end position="54"/>
    </location>
</feature>
<dbReference type="Gene3D" id="2.30.42.10">
    <property type="match status" value="1"/>
</dbReference>
<evidence type="ECO:0000313" key="5">
    <source>
        <dbReference type="Proteomes" id="UP001580928"/>
    </source>
</evidence>
<dbReference type="SUPFAM" id="SSF50156">
    <property type="entry name" value="PDZ domain-like"/>
    <property type="match status" value="1"/>
</dbReference>
<evidence type="ECO:0000259" key="3">
    <source>
        <dbReference type="Pfam" id="PF18294"/>
    </source>
</evidence>
<sequence length="526" mass="58858">MKVSYLTLIKRYIPILLIGIAISFASCEKTAPPPPEEEELPGEEDEPGDQSAKNQKVNEWVTEQMRVYYYWNDEMPTDNNLDFGLTPPKFFETILNEDDRFSWIQKADELNEGMQGVSTSTGMNIMLFAYENDTKVFAVVKYIIPGSPADQVDLERGDIFTRVDGTEMTVGNYGDVLEPYSSGESFNITLATLEGNVLTTTDKIVTLTSAKVDEPSVHYHSIITSTNGKKVGYIFYNRFLNNKVDEVFDVFAEFKSAGISDLILDLRYNLGGGIAVSGALSALIMDDYNKENVFVKYNYNDRLNQEFDRAGQSRDERFYDLYPALSKNLPDNPSEDELIAAAEAIETKIKAANLNLPRVFVLATDNSASASELVIHNLAPYVNVIHIGGTTVGKNEGSITIEDERKPRQIDWAIQPIIVKLADKDGDGDYVNGLIPDEEIDEYEYLPLSPIGSKEDPLILTALRIIDPTEATASLAKQMSILRNQTRQADFGLVEAFKKRSIKPVPVLLDRYQVNPAIIDQLKVHR</sequence>
<dbReference type="Gene3D" id="3.90.226.10">
    <property type="entry name" value="2-enoyl-CoA Hydratase, Chain A, domain 1"/>
    <property type="match status" value="1"/>
</dbReference>
<dbReference type="InterPro" id="IPR041613">
    <property type="entry name" value="Pept_S41_N"/>
</dbReference>
<dbReference type="PANTHER" id="PTHR32060:SF30">
    <property type="entry name" value="CARBOXY-TERMINAL PROCESSING PROTEASE CTPA"/>
    <property type="match status" value="1"/>
</dbReference>
<dbReference type="InterPro" id="IPR005151">
    <property type="entry name" value="Tail-specific_protease"/>
</dbReference>
<accession>A0ABV5CDY9</accession>
<evidence type="ECO:0000256" key="1">
    <source>
        <dbReference type="SAM" id="MobiDB-lite"/>
    </source>
</evidence>
<evidence type="ECO:0000259" key="2">
    <source>
        <dbReference type="Pfam" id="PF03572"/>
    </source>
</evidence>
<dbReference type="CDD" id="cd07561">
    <property type="entry name" value="Peptidase_S41_CPP_like"/>
    <property type="match status" value="1"/>
</dbReference>
<feature type="domain" description="Tail specific protease" evidence="2">
    <location>
        <begin position="230"/>
        <end position="401"/>
    </location>
</feature>
<dbReference type="Gene3D" id="3.30.750.170">
    <property type="match status" value="1"/>
</dbReference>
<feature type="domain" description="Peptidase S41 N-terminal" evidence="3">
    <location>
        <begin position="57"/>
        <end position="103"/>
    </location>
</feature>
<dbReference type="Pfam" id="PF18294">
    <property type="entry name" value="Pept_S41_N"/>
    <property type="match status" value="1"/>
</dbReference>